<gene>
    <name evidence="9" type="ORF">LODBEIA_P08270</name>
</gene>
<dbReference type="RefSeq" id="XP_066827765.1">
    <property type="nucleotide sequence ID" value="XM_066976790.1"/>
</dbReference>
<comment type="subcellular location">
    <subcellularLocation>
        <location evidence="1 7">Nucleus</location>
    </subcellularLocation>
</comment>
<keyword evidence="5 7" id="KW-0539">Nucleus</keyword>
<evidence type="ECO:0000256" key="6">
    <source>
        <dbReference type="ARBA" id="ARBA00023306"/>
    </source>
</evidence>
<evidence type="ECO:0000313" key="10">
    <source>
        <dbReference type="Proteomes" id="UP001497383"/>
    </source>
</evidence>
<feature type="compositionally biased region" description="Basic residues" evidence="8">
    <location>
        <begin position="266"/>
        <end position="282"/>
    </location>
</feature>
<dbReference type="Proteomes" id="UP001497383">
    <property type="component" value="Chromosome 1"/>
</dbReference>
<evidence type="ECO:0000256" key="7">
    <source>
        <dbReference type="RuleBase" id="RU367067"/>
    </source>
</evidence>
<dbReference type="PANTHER" id="PTHR28124">
    <property type="entry name" value="DNA REPLICATION REGULATOR SLD2"/>
    <property type="match status" value="1"/>
</dbReference>
<dbReference type="CDD" id="cd22289">
    <property type="entry name" value="RecQL4_SLD2_NTD"/>
    <property type="match status" value="1"/>
</dbReference>
<feature type="compositionally biased region" description="Basic and acidic residues" evidence="8">
    <location>
        <begin position="344"/>
        <end position="359"/>
    </location>
</feature>
<evidence type="ECO:0000256" key="2">
    <source>
        <dbReference type="ARBA" id="ARBA00007276"/>
    </source>
</evidence>
<feature type="compositionally biased region" description="Basic and acidic residues" evidence="8">
    <location>
        <begin position="60"/>
        <end position="77"/>
    </location>
</feature>
<name>A0ABP0ZG99_9ASCO</name>
<dbReference type="PANTHER" id="PTHR28124:SF1">
    <property type="entry name" value="DNA REPLICATION REGULATOR SLD2"/>
    <property type="match status" value="1"/>
</dbReference>
<protein>
    <recommendedName>
        <fullName evidence="3 7">DNA replication regulator SLD2</fullName>
    </recommendedName>
</protein>
<dbReference type="Pfam" id="PF11719">
    <property type="entry name" value="Drc1-Sld2"/>
    <property type="match status" value="1"/>
</dbReference>
<feature type="region of interest" description="Disordered" evidence="8">
    <location>
        <begin position="49"/>
        <end position="92"/>
    </location>
</feature>
<reference evidence="9 10" key="1">
    <citation type="submission" date="2024-03" db="EMBL/GenBank/DDBJ databases">
        <authorList>
            <person name="Brejova B."/>
        </authorList>
    </citation>
    <scope>NUCLEOTIDE SEQUENCE [LARGE SCALE GENOMIC DNA]</scope>
    <source>
        <strain evidence="9 10">CBS 14171</strain>
    </source>
</reference>
<comment type="function">
    <text evidence="7">Has a role in the initiation of DNA replication. Required at S-phase checkpoint.</text>
</comment>
<keyword evidence="4 7" id="KW-0235">DNA replication</keyword>
<feature type="region of interest" description="Disordered" evidence="8">
    <location>
        <begin position="315"/>
        <end position="368"/>
    </location>
</feature>
<dbReference type="EMBL" id="OZ022405">
    <property type="protein sequence ID" value="CAK9436269.1"/>
    <property type="molecule type" value="Genomic_DNA"/>
</dbReference>
<keyword evidence="6 7" id="KW-0131">Cell cycle</keyword>
<evidence type="ECO:0000256" key="4">
    <source>
        <dbReference type="ARBA" id="ARBA00022705"/>
    </source>
</evidence>
<proteinExistence type="inferred from homology"/>
<comment type="similarity">
    <text evidence="2 7">Belongs to the SLD2 family.</text>
</comment>
<evidence type="ECO:0000256" key="3">
    <source>
        <dbReference type="ARBA" id="ARBA00018363"/>
    </source>
</evidence>
<feature type="region of interest" description="Disordered" evidence="8">
    <location>
        <begin position="231"/>
        <end position="296"/>
    </location>
</feature>
<dbReference type="InterPro" id="IPR040203">
    <property type="entry name" value="Sld2"/>
</dbReference>
<organism evidence="9 10">
    <name type="scientific">Lodderomyces beijingensis</name>
    <dbReference type="NCBI Taxonomy" id="1775926"/>
    <lineage>
        <taxon>Eukaryota</taxon>
        <taxon>Fungi</taxon>
        <taxon>Dikarya</taxon>
        <taxon>Ascomycota</taxon>
        <taxon>Saccharomycotina</taxon>
        <taxon>Pichiomycetes</taxon>
        <taxon>Debaryomycetaceae</taxon>
        <taxon>Candida/Lodderomyces clade</taxon>
        <taxon>Lodderomyces</taxon>
    </lineage>
</organism>
<dbReference type="InterPro" id="IPR021110">
    <property type="entry name" value="DNA_rep_checkpnt_protein"/>
</dbReference>
<evidence type="ECO:0000256" key="5">
    <source>
        <dbReference type="ARBA" id="ARBA00023242"/>
    </source>
</evidence>
<feature type="region of interest" description="Disordered" evidence="8">
    <location>
        <begin position="140"/>
        <end position="172"/>
    </location>
</feature>
<accession>A0ABP0ZG99</accession>
<sequence length="368" mass="41492">MNVDIVKVKQDIKNWEHSFTDAHRRLPSKADINDNADIKNLYALYKSLKSGKPPRAVSKSRPEQDKLESKNSNREDVPATPKGELGPTPQANGRILSIFDMKWTPPESSPLKHKIPDATLEHSPSLLVDSMPELKGTTEENGNHTFATPTKKPKSINATPSNTAKRKLNFSDIETPRYMKTSLSTPSFAKTTSNVVEFQVSPSPLRPQKMFKKLTDVYKASIEDPVCFEESDAAGNVPAEKNPEDSVEVEGGALAAEEASSDSKVHLKKSKTQKRQTRRSKMAPRPTDEAQSLEHVNIREEIACLDERQKKSLLGYINSDSEDEEHDVDPSHANQSPVKRTRKPMAENYKRLKINDPRSRRFKQRMRR</sequence>
<dbReference type="Gene3D" id="1.10.10.1460">
    <property type="match status" value="1"/>
</dbReference>
<evidence type="ECO:0000313" key="9">
    <source>
        <dbReference type="EMBL" id="CAK9436269.1"/>
    </source>
</evidence>
<evidence type="ECO:0000256" key="1">
    <source>
        <dbReference type="ARBA" id="ARBA00004123"/>
    </source>
</evidence>
<dbReference type="GeneID" id="92206023"/>
<evidence type="ECO:0000256" key="8">
    <source>
        <dbReference type="SAM" id="MobiDB-lite"/>
    </source>
</evidence>
<keyword evidence="10" id="KW-1185">Reference proteome</keyword>
<feature type="compositionally biased region" description="Low complexity" evidence="8">
    <location>
        <begin position="249"/>
        <end position="258"/>
    </location>
</feature>